<comment type="caution">
    <text evidence="2">The sequence shown here is derived from an EMBL/GenBank/DDBJ whole genome shotgun (WGS) entry which is preliminary data.</text>
</comment>
<sequence>MTNKRKQNKDCRPCRISQSPIYYRPKAGFQKPPVRRGLSTANVGLARRVPHGVRAPRLRQTFPWVPSKTVRRSGLARTVVRLGQRDHPCHKRIPTRAASPALRAKKPSLRNEARETTTSGPIYIIFIYIFPN</sequence>
<feature type="region of interest" description="Disordered" evidence="1">
    <location>
        <begin position="85"/>
        <end position="114"/>
    </location>
</feature>
<evidence type="ECO:0000313" key="2">
    <source>
        <dbReference type="EMBL" id="KAH3782865.1"/>
    </source>
</evidence>
<dbReference type="Proteomes" id="UP000828390">
    <property type="component" value="Unassembled WGS sequence"/>
</dbReference>
<evidence type="ECO:0000313" key="3">
    <source>
        <dbReference type="Proteomes" id="UP000828390"/>
    </source>
</evidence>
<gene>
    <name evidence="2" type="ORF">DPMN_160786</name>
</gene>
<reference evidence="2" key="1">
    <citation type="journal article" date="2019" name="bioRxiv">
        <title>The Genome of the Zebra Mussel, Dreissena polymorpha: A Resource for Invasive Species Research.</title>
        <authorList>
            <person name="McCartney M.A."/>
            <person name="Auch B."/>
            <person name="Kono T."/>
            <person name="Mallez S."/>
            <person name="Zhang Y."/>
            <person name="Obille A."/>
            <person name="Becker A."/>
            <person name="Abrahante J.E."/>
            <person name="Garbe J."/>
            <person name="Badalamenti J.P."/>
            <person name="Herman A."/>
            <person name="Mangelson H."/>
            <person name="Liachko I."/>
            <person name="Sullivan S."/>
            <person name="Sone E.D."/>
            <person name="Koren S."/>
            <person name="Silverstein K.A.T."/>
            <person name="Beckman K.B."/>
            <person name="Gohl D.M."/>
        </authorList>
    </citation>
    <scope>NUCLEOTIDE SEQUENCE</scope>
    <source>
        <strain evidence="2">Duluth1</strain>
        <tissue evidence="2">Whole animal</tissue>
    </source>
</reference>
<organism evidence="2 3">
    <name type="scientific">Dreissena polymorpha</name>
    <name type="common">Zebra mussel</name>
    <name type="synonym">Mytilus polymorpha</name>
    <dbReference type="NCBI Taxonomy" id="45954"/>
    <lineage>
        <taxon>Eukaryota</taxon>
        <taxon>Metazoa</taxon>
        <taxon>Spiralia</taxon>
        <taxon>Lophotrochozoa</taxon>
        <taxon>Mollusca</taxon>
        <taxon>Bivalvia</taxon>
        <taxon>Autobranchia</taxon>
        <taxon>Heteroconchia</taxon>
        <taxon>Euheterodonta</taxon>
        <taxon>Imparidentia</taxon>
        <taxon>Neoheterodontei</taxon>
        <taxon>Myida</taxon>
        <taxon>Dreissenoidea</taxon>
        <taxon>Dreissenidae</taxon>
        <taxon>Dreissena</taxon>
    </lineage>
</organism>
<reference evidence="2" key="2">
    <citation type="submission" date="2020-11" db="EMBL/GenBank/DDBJ databases">
        <authorList>
            <person name="McCartney M.A."/>
            <person name="Auch B."/>
            <person name="Kono T."/>
            <person name="Mallez S."/>
            <person name="Becker A."/>
            <person name="Gohl D.M."/>
            <person name="Silverstein K.A.T."/>
            <person name="Koren S."/>
            <person name="Bechman K.B."/>
            <person name="Herman A."/>
            <person name="Abrahante J.E."/>
            <person name="Garbe J."/>
        </authorList>
    </citation>
    <scope>NUCLEOTIDE SEQUENCE</scope>
    <source>
        <strain evidence="2">Duluth1</strain>
        <tissue evidence="2">Whole animal</tissue>
    </source>
</reference>
<dbReference type="EMBL" id="JAIWYP010000008">
    <property type="protein sequence ID" value="KAH3782865.1"/>
    <property type="molecule type" value="Genomic_DNA"/>
</dbReference>
<evidence type="ECO:0000256" key="1">
    <source>
        <dbReference type="SAM" id="MobiDB-lite"/>
    </source>
</evidence>
<accession>A0A9D4ERU1</accession>
<proteinExistence type="predicted"/>
<dbReference type="AlphaFoldDB" id="A0A9D4ERU1"/>
<keyword evidence="3" id="KW-1185">Reference proteome</keyword>
<protein>
    <submittedName>
        <fullName evidence="2">Uncharacterized protein</fullName>
    </submittedName>
</protein>
<name>A0A9D4ERU1_DREPO</name>